<protein>
    <recommendedName>
        <fullName evidence="13">C-type lectin domain-containing protein</fullName>
    </recommendedName>
</protein>
<dbReference type="EMBL" id="VOFY01000022">
    <property type="protein sequence ID" value="KAA8580655.1"/>
    <property type="molecule type" value="Genomic_DNA"/>
</dbReference>
<keyword evidence="10" id="KW-0175">Coiled coil</keyword>
<keyword evidence="9" id="KW-0675">Receptor</keyword>
<evidence type="ECO:0000256" key="9">
    <source>
        <dbReference type="ARBA" id="ARBA00023170"/>
    </source>
</evidence>
<evidence type="ECO:0000313" key="14">
    <source>
        <dbReference type="EMBL" id="KAA8580655.1"/>
    </source>
</evidence>
<feature type="transmembrane region" description="Helical" evidence="12">
    <location>
        <begin position="72"/>
        <end position="93"/>
    </location>
</feature>
<keyword evidence="8 12" id="KW-0472">Membrane</keyword>
<organism evidence="14 15">
    <name type="scientific">Etheostoma spectabile</name>
    <name type="common">orangethroat darter</name>
    <dbReference type="NCBI Taxonomy" id="54343"/>
    <lineage>
        <taxon>Eukaryota</taxon>
        <taxon>Metazoa</taxon>
        <taxon>Chordata</taxon>
        <taxon>Craniata</taxon>
        <taxon>Vertebrata</taxon>
        <taxon>Euteleostomi</taxon>
        <taxon>Actinopterygii</taxon>
        <taxon>Neopterygii</taxon>
        <taxon>Teleostei</taxon>
        <taxon>Neoteleostei</taxon>
        <taxon>Acanthomorphata</taxon>
        <taxon>Eupercaria</taxon>
        <taxon>Perciformes</taxon>
        <taxon>Percoidei</taxon>
        <taxon>Percidae</taxon>
        <taxon>Etheostomatinae</taxon>
        <taxon>Etheostoma</taxon>
    </lineage>
</organism>
<dbReference type="InterPro" id="IPR016186">
    <property type="entry name" value="C-type_lectin-like/link_sf"/>
</dbReference>
<feature type="transmembrane region" description="Helical" evidence="12">
    <location>
        <begin position="788"/>
        <end position="809"/>
    </location>
</feature>
<evidence type="ECO:0000256" key="12">
    <source>
        <dbReference type="SAM" id="Phobius"/>
    </source>
</evidence>
<dbReference type="InterPro" id="IPR020394">
    <property type="entry name" value="Uncharacterised_FAM23-like_TM"/>
</dbReference>
<keyword evidence="5" id="KW-0677">Repeat</keyword>
<evidence type="ECO:0000256" key="5">
    <source>
        <dbReference type="ARBA" id="ARBA00022737"/>
    </source>
</evidence>
<feature type="transmembrane region" description="Helical" evidence="12">
    <location>
        <begin position="746"/>
        <end position="767"/>
    </location>
</feature>
<evidence type="ECO:0000256" key="4">
    <source>
        <dbReference type="ARBA" id="ARBA00022734"/>
    </source>
</evidence>
<feature type="transmembrane region" description="Helical" evidence="12">
    <location>
        <begin position="992"/>
        <end position="1015"/>
    </location>
</feature>
<feature type="region of interest" description="Disordered" evidence="11">
    <location>
        <begin position="876"/>
        <end position="938"/>
    </location>
</feature>
<dbReference type="Gene3D" id="3.10.100.10">
    <property type="entry name" value="Mannose-Binding Protein A, subunit A"/>
    <property type="match status" value="1"/>
</dbReference>
<comment type="subcellular location">
    <subcellularLocation>
        <location evidence="1">Membrane</location>
        <topology evidence="1">Single-pass type II membrane protein</topology>
    </subcellularLocation>
</comment>
<feature type="coiled-coil region" evidence="10">
    <location>
        <begin position="247"/>
        <end position="281"/>
    </location>
</feature>
<dbReference type="PROSITE" id="PS50041">
    <property type="entry name" value="C_TYPE_LECTIN_2"/>
    <property type="match status" value="1"/>
</dbReference>
<keyword evidence="4" id="KW-0430">Lectin</keyword>
<dbReference type="Pfam" id="PF00059">
    <property type="entry name" value="Lectin_C"/>
    <property type="match status" value="1"/>
</dbReference>
<dbReference type="PANTHER" id="PTHR31453">
    <property type="entry name" value="TRANSMEMBRANE PROTEIN 236"/>
    <property type="match status" value="1"/>
</dbReference>
<dbReference type="Pfam" id="PF26004">
    <property type="entry name" value="COLEC12"/>
    <property type="match status" value="1"/>
</dbReference>
<keyword evidence="6" id="KW-0735">Signal-anchor</keyword>
<feature type="transmembrane region" description="Helical" evidence="12">
    <location>
        <begin position="704"/>
        <end position="726"/>
    </location>
</feature>
<evidence type="ECO:0000313" key="15">
    <source>
        <dbReference type="Proteomes" id="UP000327493"/>
    </source>
</evidence>
<evidence type="ECO:0000256" key="1">
    <source>
        <dbReference type="ARBA" id="ARBA00004606"/>
    </source>
</evidence>
<keyword evidence="3" id="KW-0479">Metal-binding</keyword>
<evidence type="ECO:0000259" key="13">
    <source>
        <dbReference type="PROSITE" id="PS50041"/>
    </source>
</evidence>
<evidence type="ECO:0000256" key="11">
    <source>
        <dbReference type="SAM" id="MobiDB-lite"/>
    </source>
</evidence>
<reference evidence="14 15" key="1">
    <citation type="submission" date="2019-08" db="EMBL/GenBank/DDBJ databases">
        <title>A chromosome-level genome assembly, high-density linkage maps, and genome scans reveal the genomic architecture of hybrid incompatibilities underlying speciation via character displacement in darters (Percidae: Etheostominae).</title>
        <authorList>
            <person name="Moran R.L."/>
            <person name="Catchen J.M."/>
            <person name="Fuller R.C."/>
        </authorList>
    </citation>
    <scope>NUCLEOTIDE SEQUENCE [LARGE SCALE GENOMIC DNA]</scope>
    <source>
        <strain evidence="14">EspeVRDwgs_2016</strain>
        <tissue evidence="14">Muscle</tissue>
    </source>
</reference>
<dbReference type="SUPFAM" id="SSF56436">
    <property type="entry name" value="C-type lectin-like"/>
    <property type="match status" value="1"/>
</dbReference>
<dbReference type="Proteomes" id="UP000327493">
    <property type="component" value="Chromosome 22"/>
</dbReference>
<feature type="transmembrane region" description="Helical" evidence="12">
    <location>
        <begin position="821"/>
        <end position="840"/>
    </location>
</feature>
<keyword evidence="15" id="KW-1185">Reference proteome</keyword>
<comment type="caution">
    <text evidence="14">The sequence shown here is derived from an EMBL/GenBank/DDBJ whole genome shotgun (WGS) entry which is preliminary data.</text>
</comment>
<evidence type="ECO:0000256" key="7">
    <source>
        <dbReference type="ARBA" id="ARBA00022989"/>
    </source>
</evidence>
<keyword evidence="7 12" id="KW-1133">Transmembrane helix</keyword>
<name>A0A5J5CIB7_9PERO</name>
<evidence type="ECO:0000256" key="2">
    <source>
        <dbReference type="ARBA" id="ARBA00022692"/>
    </source>
</evidence>
<feature type="transmembrane region" description="Helical" evidence="12">
    <location>
        <begin position="1035"/>
        <end position="1067"/>
    </location>
</feature>
<feature type="domain" description="C-type lectin" evidence="13">
    <location>
        <begin position="564"/>
        <end position="661"/>
    </location>
</feature>
<evidence type="ECO:0000256" key="3">
    <source>
        <dbReference type="ARBA" id="ARBA00022723"/>
    </source>
</evidence>
<proteinExistence type="predicted"/>
<dbReference type="InterPro" id="IPR016187">
    <property type="entry name" value="CTDL_fold"/>
</dbReference>
<dbReference type="SMART" id="SM00034">
    <property type="entry name" value="CLECT"/>
    <property type="match status" value="1"/>
</dbReference>
<evidence type="ECO:0000256" key="6">
    <source>
        <dbReference type="ARBA" id="ARBA00022968"/>
    </source>
</evidence>
<dbReference type="InterPro" id="IPR001304">
    <property type="entry name" value="C-type_lectin-like"/>
</dbReference>
<evidence type="ECO:0000256" key="8">
    <source>
        <dbReference type="ARBA" id="ARBA00023136"/>
    </source>
</evidence>
<dbReference type="PANTHER" id="PTHR31453:SF2">
    <property type="entry name" value="TRANSMEMBRANE PROTEIN 236"/>
    <property type="match status" value="1"/>
</dbReference>
<accession>A0A5J5CIB7</accession>
<dbReference type="GO" id="GO:0030246">
    <property type="term" value="F:carbohydrate binding"/>
    <property type="evidence" value="ECO:0007669"/>
    <property type="project" value="UniProtKB-KW"/>
</dbReference>
<dbReference type="InterPro" id="IPR033989">
    <property type="entry name" value="CD209-like_CTLD"/>
</dbReference>
<evidence type="ECO:0000256" key="10">
    <source>
        <dbReference type="SAM" id="Coils"/>
    </source>
</evidence>
<gene>
    <name evidence="14" type="ORF">FQN60_013613</name>
</gene>
<dbReference type="CDD" id="cd03590">
    <property type="entry name" value="CLECT_DC-SIGN_like"/>
    <property type="match status" value="1"/>
</dbReference>
<dbReference type="AlphaFoldDB" id="A0A5J5CIB7"/>
<dbReference type="InterPro" id="IPR058762">
    <property type="entry name" value="COLEC12_dom"/>
</dbReference>
<keyword evidence="2 12" id="KW-0812">Transmembrane</keyword>
<feature type="compositionally biased region" description="Polar residues" evidence="11">
    <location>
        <begin position="901"/>
        <end position="910"/>
    </location>
</feature>
<sequence length="1083" mass="120844">MLLRAACLSDLRSSENHFGKVSSTEHRKITNPSVPEKKKCIGSCGLSFYTGIQEGTQCTKCKNEWALKTSIALLYVLCTLLTIAVAVLGYKVVQRVDSVSEGIANYGGKIIAVETDLKKLDDQAGENSENTTTEIQAFKNNIWTLQRQLSAVEERIHSDQVKLSQLQNIGSDIQKSQGSIQGLLDSNTATLHSVNGTLQSYGGTIGGLQDDTARLQRELQQQVKLQDQALLSISSLNFTQAQQRGLIAVLQRSVDDTSQAIQKMRNDFQSLEQKARQAHSDTEWLRNKVENLQVMASNTSALAKANNDNLEEVGSQLSFMANQLQNTSSLADAHDQTLREIMDRQRDFGNLTSTKFDRLEVRLDESEQSMDRVTGNISFTTQLLGAINLNLNDLRTCSETIGRHSDFLLNLNNSVTDVRTDAAGLRSQQEELAARVDKEVTSLSIVMEEMKLVDNKHSQLITNFTILQEDQGGTKDLKDHLVSLARRERKGKMVVQGYEDPEESRVSPDHQEEGPDLPVLRENQVLPVCLEETDSLVLRGHRVHLVLEAQWDQLVNKGQGDFLDQDKCYFFSKDLHSFDDAKATCESTSASLLIINDMEEQKWLKKQTIGKGYFWMGLTDREEENVWRWLDGTEPAFTKWKPGQPDDWGHGHEMGEDCAGLIHEGLSSVRLFPSHTMKTVTADGAKEEVEMKWGSMGSGRTLKFALCEVLQFAGLCVPLFIVMQRFAVIVAKVKTSTRPPGDGSTAYWLIVASSIAYVTSTALLVWVPMKYMVFTKKKFLIGRKKWRPVALVYVILSTLPCFAFLIASSEVQINNHMTHDTFMELPVSLVLFSLICIDVLERIRHCRLTGNGNDMERDADIPSTVLTHVEQVTPVAPITSPASGPAVPGQARPNPMPPGPNQHNDSNQNGAGARPETNGTVPGLPGNPGRPFSISGLSSQSTSTTAYRISPYSYTGPLRFLCASDARADVFVDSFMFWMDTVEMVRVAGHPLVYYSGWVFPIYIFSYLSCLRVVVMPHSPLLPSLGVVVQDFPFFFVRVGLIAFFGFVTPLLYLMKNLLVCLAFVYFNFMTRLRVFNTERMFL</sequence>